<keyword evidence="3" id="KW-1185">Reference proteome</keyword>
<evidence type="ECO:0000313" key="2">
    <source>
        <dbReference type="EMBL" id="MED6122635.1"/>
    </source>
</evidence>
<reference evidence="2 3" key="1">
    <citation type="journal article" date="2023" name="Plants (Basel)">
        <title>Bridging the Gap: Combining Genomics and Transcriptomics Approaches to Understand Stylosanthes scabra, an Orphan Legume from the Brazilian Caatinga.</title>
        <authorList>
            <person name="Ferreira-Neto J.R.C."/>
            <person name="da Silva M.D."/>
            <person name="Binneck E."/>
            <person name="de Melo N.F."/>
            <person name="da Silva R.H."/>
            <person name="de Melo A.L.T.M."/>
            <person name="Pandolfi V."/>
            <person name="Bustamante F.O."/>
            <person name="Brasileiro-Vidal A.C."/>
            <person name="Benko-Iseppon A.M."/>
        </authorList>
    </citation>
    <scope>NUCLEOTIDE SEQUENCE [LARGE SCALE GENOMIC DNA]</scope>
    <source>
        <tissue evidence="2">Leaves</tissue>
    </source>
</reference>
<organism evidence="2 3">
    <name type="scientific">Stylosanthes scabra</name>
    <dbReference type="NCBI Taxonomy" id="79078"/>
    <lineage>
        <taxon>Eukaryota</taxon>
        <taxon>Viridiplantae</taxon>
        <taxon>Streptophyta</taxon>
        <taxon>Embryophyta</taxon>
        <taxon>Tracheophyta</taxon>
        <taxon>Spermatophyta</taxon>
        <taxon>Magnoliopsida</taxon>
        <taxon>eudicotyledons</taxon>
        <taxon>Gunneridae</taxon>
        <taxon>Pentapetalae</taxon>
        <taxon>rosids</taxon>
        <taxon>fabids</taxon>
        <taxon>Fabales</taxon>
        <taxon>Fabaceae</taxon>
        <taxon>Papilionoideae</taxon>
        <taxon>50 kb inversion clade</taxon>
        <taxon>dalbergioids sensu lato</taxon>
        <taxon>Dalbergieae</taxon>
        <taxon>Pterocarpus clade</taxon>
        <taxon>Stylosanthes</taxon>
    </lineage>
</organism>
<feature type="compositionally biased region" description="Low complexity" evidence="1">
    <location>
        <begin position="108"/>
        <end position="136"/>
    </location>
</feature>
<evidence type="ECO:0000313" key="3">
    <source>
        <dbReference type="Proteomes" id="UP001341840"/>
    </source>
</evidence>
<sequence>MTSTARGDDVWWPTRLEPWYDGWRRRRSPEVMVTIHAGGDLRGTWQYYDWYVGAATGIRFLTRAADLNDPRWNMAPPDLPAEPVYARDELTMPADAPAPRRRDSGTNSEPSELSLLSSISGTNSSSESSPELPSIGIGNSGPGQWMGEHGITPFELDEPPTTFGMLYISVSSSITSRVPYLRCRSNRARTCSSLSTQKILNLNGSGGKTLRRRYATRLTNEVPTAPNPMLRRMTDFSSSRVTTGYIWNTTGVGDRNQMPSLSRPISPFG</sequence>
<evidence type="ECO:0000256" key="1">
    <source>
        <dbReference type="SAM" id="MobiDB-lite"/>
    </source>
</evidence>
<feature type="region of interest" description="Disordered" evidence="1">
    <location>
        <begin position="92"/>
        <end position="147"/>
    </location>
</feature>
<dbReference type="Proteomes" id="UP001341840">
    <property type="component" value="Unassembled WGS sequence"/>
</dbReference>
<comment type="caution">
    <text evidence="2">The sequence shown here is derived from an EMBL/GenBank/DDBJ whole genome shotgun (WGS) entry which is preliminary data.</text>
</comment>
<dbReference type="EMBL" id="JASCZI010030439">
    <property type="protein sequence ID" value="MED6122635.1"/>
    <property type="molecule type" value="Genomic_DNA"/>
</dbReference>
<protein>
    <submittedName>
        <fullName evidence="2">Uncharacterized protein</fullName>
    </submittedName>
</protein>
<proteinExistence type="predicted"/>
<name>A0ABU6RF72_9FABA</name>
<accession>A0ABU6RF72</accession>
<gene>
    <name evidence="2" type="ORF">PIB30_041576</name>
</gene>